<keyword evidence="2" id="KW-0645">Protease</keyword>
<dbReference type="InterPro" id="IPR033121">
    <property type="entry name" value="PEPTIDASE_A1"/>
</dbReference>
<feature type="domain" description="Peptidase A1" evidence="9">
    <location>
        <begin position="506"/>
        <end position="837"/>
    </location>
</feature>
<dbReference type="InterPro" id="IPR001461">
    <property type="entry name" value="Aspartic_peptidase_A1"/>
</dbReference>
<dbReference type="FunFam" id="2.40.70.10:FF:000021">
    <property type="entry name" value="Aspartyl protease AED1"/>
    <property type="match status" value="1"/>
</dbReference>
<evidence type="ECO:0000256" key="8">
    <source>
        <dbReference type="SAM" id="SignalP"/>
    </source>
</evidence>
<evidence type="ECO:0000313" key="11">
    <source>
        <dbReference type="Proteomes" id="UP000734854"/>
    </source>
</evidence>
<feature type="active site" evidence="7">
    <location>
        <position position="524"/>
    </location>
</feature>
<dbReference type="FunFam" id="2.40.70.10:FF:000013">
    <property type="entry name" value="Aspartyl protease AED1"/>
    <property type="match status" value="2"/>
</dbReference>
<dbReference type="PANTHER" id="PTHR13683:SF750">
    <property type="entry name" value="ASPARTYL PROTEASE AED1"/>
    <property type="match status" value="1"/>
</dbReference>
<evidence type="ECO:0000256" key="6">
    <source>
        <dbReference type="ARBA" id="ARBA00023157"/>
    </source>
</evidence>
<dbReference type="Pfam" id="PF14541">
    <property type="entry name" value="TAXi_C"/>
    <property type="match status" value="2"/>
</dbReference>
<accession>A0A8J5H3V6</accession>
<dbReference type="InterPro" id="IPR032861">
    <property type="entry name" value="TAXi_N"/>
</dbReference>
<feature type="domain" description="Peptidase A1" evidence="9">
    <location>
        <begin position="130"/>
        <end position="424"/>
    </location>
</feature>
<evidence type="ECO:0000256" key="1">
    <source>
        <dbReference type="ARBA" id="ARBA00007447"/>
    </source>
</evidence>
<dbReference type="Pfam" id="PF14543">
    <property type="entry name" value="TAXi_N"/>
    <property type="match status" value="2"/>
</dbReference>
<dbReference type="GO" id="GO:0004190">
    <property type="term" value="F:aspartic-type endopeptidase activity"/>
    <property type="evidence" value="ECO:0007669"/>
    <property type="project" value="UniProtKB-KW"/>
</dbReference>
<dbReference type="Gene3D" id="2.40.70.10">
    <property type="entry name" value="Acid Proteases"/>
    <property type="match status" value="5"/>
</dbReference>
<dbReference type="AlphaFoldDB" id="A0A8J5H3V6"/>
<name>A0A8J5H3V6_ZINOF</name>
<keyword evidence="3 8" id="KW-0732">Signal</keyword>
<keyword evidence="4" id="KW-0064">Aspartyl protease</keyword>
<feature type="signal peptide" evidence="8">
    <location>
        <begin position="1"/>
        <end position="26"/>
    </location>
</feature>
<dbReference type="GO" id="GO:0006508">
    <property type="term" value="P:proteolysis"/>
    <property type="evidence" value="ECO:0007669"/>
    <property type="project" value="UniProtKB-KW"/>
</dbReference>
<evidence type="ECO:0000259" key="9">
    <source>
        <dbReference type="PROSITE" id="PS51767"/>
    </source>
</evidence>
<proteinExistence type="inferred from homology"/>
<protein>
    <recommendedName>
        <fullName evidence="9">Peptidase A1 domain-containing protein</fullName>
    </recommendedName>
</protein>
<evidence type="ECO:0000256" key="3">
    <source>
        <dbReference type="ARBA" id="ARBA00022729"/>
    </source>
</evidence>
<dbReference type="InterPro" id="IPR032799">
    <property type="entry name" value="TAXi_C"/>
</dbReference>
<dbReference type="InterPro" id="IPR021109">
    <property type="entry name" value="Peptidase_aspartic_dom_sf"/>
</dbReference>
<comment type="similarity">
    <text evidence="1">Belongs to the peptidase A1 family.</text>
</comment>
<feature type="active site" evidence="7">
    <location>
        <position position="719"/>
    </location>
</feature>
<evidence type="ECO:0000256" key="5">
    <source>
        <dbReference type="ARBA" id="ARBA00022801"/>
    </source>
</evidence>
<reference evidence="10 11" key="1">
    <citation type="submission" date="2020-08" db="EMBL/GenBank/DDBJ databases">
        <title>Plant Genome Project.</title>
        <authorList>
            <person name="Zhang R.-G."/>
        </authorList>
    </citation>
    <scope>NUCLEOTIDE SEQUENCE [LARGE SCALE GENOMIC DNA]</scope>
    <source>
        <tissue evidence="10">Rhizome</tissue>
    </source>
</reference>
<evidence type="ECO:0000256" key="7">
    <source>
        <dbReference type="PIRSR" id="PIRSR601461-1"/>
    </source>
</evidence>
<dbReference type="PROSITE" id="PS51767">
    <property type="entry name" value="PEPTIDASE_A1"/>
    <property type="match status" value="2"/>
</dbReference>
<dbReference type="Proteomes" id="UP000734854">
    <property type="component" value="Unassembled WGS sequence"/>
</dbReference>
<keyword evidence="11" id="KW-1185">Reference proteome</keyword>
<organism evidence="10 11">
    <name type="scientific">Zingiber officinale</name>
    <name type="common">Ginger</name>
    <name type="synonym">Amomum zingiber</name>
    <dbReference type="NCBI Taxonomy" id="94328"/>
    <lineage>
        <taxon>Eukaryota</taxon>
        <taxon>Viridiplantae</taxon>
        <taxon>Streptophyta</taxon>
        <taxon>Embryophyta</taxon>
        <taxon>Tracheophyta</taxon>
        <taxon>Spermatophyta</taxon>
        <taxon>Magnoliopsida</taxon>
        <taxon>Liliopsida</taxon>
        <taxon>Zingiberales</taxon>
        <taxon>Zingiberaceae</taxon>
        <taxon>Zingiber</taxon>
    </lineage>
</organism>
<dbReference type="SUPFAM" id="SSF50630">
    <property type="entry name" value="Acid proteases"/>
    <property type="match status" value="2"/>
</dbReference>
<dbReference type="PANTHER" id="PTHR13683">
    <property type="entry name" value="ASPARTYL PROTEASES"/>
    <property type="match status" value="1"/>
</dbReference>
<dbReference type="EMBL" id="JACMSC010000009">
    <property type="protein sequence ID" value="KAG6509169.1"/>
    <property type="molecule type" value="Genomic_DNA"/>
</dbReference>
<evidence type="ECO:0000256" key="4">
    <source>
        <dbReference type="ARBA" id="ARBA00022750"/>
    </source>
</evidence>
<keyword evidence="5" id="KW-0378">Hydrolase</keyword>
<feature type="chain" id="PRO_5035238089" description="Peptidase A1 domain-containing protein" evidence="8">
    <location>
        <begin position="27"/>
        <end position="842"/>
    </location>
</feature>
<keyword evidence="6" id="KW-1015">Disulfide bond</keyword>
<evidence type="ECO:0000313" key="10">
    <source>
        <dbReference type="EMBL" id="KAG6509169.1"/>
    </source>
</evidence>
<sequence length="842" mass="89244">MAPHFSSFSASLLILLLGFIVYKADGTVFSAQLHVDLKTLQPSDSCSPSVKGAGVSSGSNWTSLRVVHRHGPCSPFAGQQKPLSHAKILDLDQARVDDIHRRVSQHSKPLADSAVKLPASSGEYLGIGNYVVTVGFGTPKKDQIVVFDTGSSVSWIQCEPCVVYCYEQEAPLFDPSLSSTYANISCASSFCDELAQSGCSDSNCVYYRNTGLFHGNDGLLGLGREKPSIVSQTYTQYGGVFSYCLPLTSSSVGYLAFGSYPAGNLMLTPMLSDPNFYYLELTGISVDGQLLSVPPSIFANSGTFIDSGTVITRLPDTAYSALRSAFRQGMTAYKSVPGPGLLDTCYDFSGSGGQANIPTVALHLGGGATINLKAAGILYTVSSSQVCLAFAGNGDDTRMGILGNTQQKGFNVLYDINKRVLGFGPGGAGVSSGTNWTSLRVVHRHGPCSPFAGQQKQLSHAKILDLDQARVDDIHRRVSDSKPLAASDSAATLPARSGAYIGSGNYVVTVGFGTPKNDQIVIFDTGSSISWIQCQPCVSCYEQEAPLFDPSRSSTYANISCGSSFCDELGNATCSDSNCMYGVKYLDNSSTFGFYAQDTLTLSPVDSIPGFRFGCGERNMGLFHGNDGLLGLGPLKLSLVSQTYTQYGGVFSYCLPLTSSSVGYLAFGSYPDGDLLFTPMLSNASQPAFYYLELTGISVDGQLLSVPPSIFANTGTFIDSGTVITRLPATAYSALRSAFRQRMTAYKSAPEAELLDTCYDFSGSGGQVSIPTVALHLGGDVTINLTMAGILFTVKSSQTCLAFSSNGDDTRMGILGNTQQRGFNVLYDINKRVIGFGPGGCS</sequence>
<comment type="caution">
    <text evidence="10">The sequence shown here is derived from an EMBL/GenBank/DDBJ whole genome shotgun (WGS) entry which is preliminary data.</text>
</comment>
<evidence type="ECO:0000256" key="2">
    <source>
        <dbReference type="ARBA" id="ARBA00022670"/>
    </source>
</evidence>
<gene>
    <name evidence="10" type="ORF">ZIOFF_034560</name>
</gene>